<evidence type="ECO:0000256" key="2">
    <source>
        <dbReference type="ARBA" id="ARBA00022679"/>
    </source>
</evidence>
<dbReference type="InterPro" id="IPR029063">
    <property type="entry name" value="SAM-dependent_MTases_sf"/>
</dbReference>
<comment type="caution">
    <text evidence="4">The sequence shown here is derived from an EMBL/GenBank/DDBJ whole genome shotgun (WGS) entry which is preliminary data.</text>
</comment>
<accession>A0ABU3UG04</accession>
<evidence type="ECO:0000313" key="5">
    <source>
        <dbReference type="Proteomes" id="UP001257627"/>
    </source>
</evidence>
<keyword evidence="5" id="KW-1185">Reference proteome</keyword>
<dbReference type="GO" id="GO:0008168">
    <property type="term" value="F:methyltransferase activity"/>
    <property type="evidence" value="ECO:0007669"/>
    <property type="project" value="UniProtKB-KW"/>
</dbReference>
<dbReference type="InterPro" id="IPR052190">
    <property type="entry name" value="Euk-Arch_PrmC-MTase"/>
</dbReference>
<sequence length="239" mass="26717">MAELKSYVRSLERSRQALTRTDRPEMFALANREWDVLGGVFSPAFSATTRVAMEVLGLVGDEEPGFWRRDGSFLEIGSGTGIIAVSAALAGCERVVATDINPDAVRNTEINAARHDMADRVRVVHSDLFSALDPAERFDTVYWHSNFVLAPDDYRYETEHERAYVDPGYRTHRRYLVEAPGLLTEGGSALLQFSDRGDLSLLHDMAAECGRTLRVLDGRSFLEGEERIEHLLLEIVVAD</sequence>
<name>A0ABU3UG04_9ACTN</name>
<evidence type="ECO:0000256" key="1">
    <source>
        <dbReference type="ARBA" id="ARBA00022603"/>
    </source>
</evidence>
<dbReference type="PANTHER" id="PTHR45875">
    <property type="entry name" value="METHYLTRANSFERASE N6AMT1"/>
    <property type="match status" value="1"/>
</dbReference>
<evidence type="ECO:0000313" key="4">
    <source>
        <dbReference type="EMBL" id="MDU8992469.1"/>
    </source>
</evidence>
<keyword evidence="2" id="KW-0808">Transferase</keyword>
<dbReference type="Proteomes" id="UP001257627">
    <property type="component" value="Unassembled WGS sequence"/>
</dbReference>
<dbReference type="PANTHER" id="PTHR45875:SF1">
    <property type="entry name" value="METHYLTRANSFERASE N6AMT1"/>
    <property type="match status" value="1"/>
</dbReference>
<dbReference type="GO" id="GO:0032259">
    <property type="term" value="P:methylation"/>
    <property type="evidence" value="ECO:0007669"/>
    <property type="project" value="UniProtKB-KW"/>
</dbReference>
<keyword evidence="1 4" id="KW-0489">Methyltransferase</keyword>
<dbReference type="CDD" id="cd02440">
    <property type="entry name" value="AdoMet_MTases"/>
    <property type="match status" value="1"/>
</dbReference>
<reference evidence="4 5" key="1">
    <citation type="submission" date="2023-02" db="EMBL/GenBank/DDBJ databases">
        <authorList>
            <person name="Maleckis M."/>
        </authorList>
    </citation>
    <scope>NUCLEOTIDE SEQUENCE [LARGE SCALE GENOMIC DNA]</scope>
    <source>
        <strain evidence="4 5">P8-A2</strain>
    </source>
</reference>
<dbReference type="Gene3D" id="3.40.50.150">
    <property type="entry name" value="Vaccinia Virus protein VP39"/>
    <property type="match status" value="1"/>
</dbReference>
<dbReference type="Pfam" id="PF06325">
    <property type="entry name" value="PrmA"/>
    <property type="match status" value="1"/>
</dbReference>
<dbReference type="SUPFAM" id="SSF53335">
    <property type="entry name" value="S-adenosyl-L-methionine-dependent methyltransferases"/>
    <property type="match status" value="1"/>
</dbReference>
<gene>
    <name evidence="4" type="ORF">PU648_08875</name>
</gene>
<dbReference type="RefSeq" id="WP_143610088.1">
    <property type="nucleotide sequence ID" value="NZ_CP107955.1"/>
</dbReference>
<protein>
    <submittedName>
        <fullName evidence="4">Class I SAM-dependent methyltransferase</fullName>
    </submittedName>
</protein>
<keyword evidence="3" id="KW-0949">S-adenosyl-L-methionine</keyword>
<evidence type="ECO:0000256" key="3">
    <source>
        <dbReference type="ARBA" id="ARBA00022691"/>
    </source>
</evidence>
<organism evidence="4 5">
    <name type="scientific">Streptomyces mirabilis</name>
    <dbReference type="NCBI Taxonomy" id="68239"/>
    <lineage>
        <taxon>Bacteria</taxon>
        <taxon>Bacillati</taxon>
        <taxon>Actinomycetota</taxon>
        <taxon>Actinomycetes</taxon>
        <taxon>Kitasatosporales</taxon>
        <taxon>Streptomycetaceae</taxon>
        <taxon>Streptomyces</taxon>
    </lineage>
</organism>
<dbReference type="EMBL" id="JARAKF010000001">
    <property type="protein sequence ID" value="MDU8992469.1"/>
    <property type="molecule type" value="Genomic_DNA"/>
</dbReference>
<proteinExistence type="predicted"/>